<evidence type="ECO:0000259" key="5">
    <source>
        <dbReference type="Pfam" id="PF14748"/>
    </source>
</evidence>
<dbReference type="PROSITE" id="PS00521">
    <property type="entry name" value="P5CR"/>
    <property type="match status" value="1"/>
</dbReference>
<dbReference type="GO" id="GO:0055129">
    <property type="term" value="P:L-proline biosynthetic process"/>
    <property type="evidence" value="ECO:0007669"/>
    <property type="project" value="TreeGrafter"/>
</dbReference>
<comment type="similarity">
    <text evidence="1">Belongs to the pyrroline-5-carboxylate reductase family.</text>
</comment>
<evidence type="ECO:0000256" key="2">
    <source>
        <dbReference type="ARBA" id="ARBA00022857"/>
    </source>
</evidence>
<dbReference type="EMBL" id="CAEZXZ010000004">
    <property type="protein sequence ID" value="CAB4692611.1"/>
    <property type="molecule type" value="Genomic_DNA"/>
</dbReference>
<keyword evidence="3" id="KW-0560">Oxidoreductase</keyword>
<dbReference type="NCBIfam" id="TIGR00112">
    <property type="entry name" value="proC"/>
    <property type="match status" value="1"/>
</dbReference>
<dbReference type="InterPro" id="IPR036291">
    <property type="entry name" value="NAD(P)-bd_dom_sf"/>
</dbReference>
<evidence type="ECO:0000259" key="4">
    <source>
        <dbReference type="Pfam" id="PF03807"/>
    </source>
</evidence>
<dbReference type="GO" id="GO:0004735">
    <property type="term" value="F:pyrroline-5-carboxylate reductase activity"/>
    <property type="evidence" value="ECO:0007669"/>
    <property type="project" value="InterPro"/>
</dbReference>
<gene>
    <name evidence="6" type="ORF">UFOPK2310_00705</name>
    <name evidence="7" type="ORF">UFOPK2625_00061</name>
    <name evidence="8" type="ORF">UFOPK3425_00542</name>
</gene>
<dbReference type="InterPro" id="IPR008927">
    <property type="entry name" value="6-PGluconate_DH-like_C_sf"/>
</dbReference>
<dbReference type="EMBL" id="CAFBLV010000083">
    <property type="protein sequence ID" value="CAB4869136.1"/>
    <property type="molecule type" value="Genomic_DNA"/>
</dbReference>
<evidence type="ECO:0000313" key="6">
    <source>
        <dbReference type="EMBL" id="CAB4672705.1"/>
    </source>
</evidence>
<dbReference type="InterPro" id="IPR029036">
    <property type="entry name" value="P5CR_dimer"/>
</dbReference>
<dbReference type="PANTHER" id="PTHR11645:SF0">
    <property type="entry name" value="PYRROLINE-5-CARBOXYLATE REDUCTASE 3"/>
    <property type="match status" value="1"/>
</dbReference>
<dbReference type="Gene3D" id="1.10.3730.10">
    <property type="entry name" value="ProC C-terminal domain-like"/>
    <property type="match status" value="1"/>
</dbReference>
<sequence length="265" mass="26936">MTRIAVLGGGVMGEALIVGLQHQMTPSPIIVVAEKRTDRSSELIDRFGVTVAAPADAVIDADVVIIVVKPQDIRAVINEIATGVAEGALVISIAAGITTSSIEEVIPQANVVRAMPNTPARIELGVTGISAGANCAASAAAQAAQLLASVGTVILVPEDLQDAITAVSGSGPAYVFYLAEALIAGALEVGLSAKDARTAVVQTLLGAAHLLEVSHEEPAALRGKVTSPGGTTAAAIEVLQEREVLETFVAAIKAARDRSQELAKS</sequence>
<evidence type="ECO:0000313" key="8">
    <source>
        <dbReference type="EMBL" id="CAB4869136.1"/>
    </source>
</evidence>
<dbReference type="PANTHER" id="PTHR11645">
    <property type="entry name" value="PYRROLINE-5-CARBOXYLATE REDUCTASE"/>
    <property type="match status" value="1"/>
</dbReference>
<dbReference type="InterPro" id="IPR028939">
    <property type="entry name" value="P5C_Rdtase_cat_N"/>
</dbReference>
<dbReference type="InterPro" id="IPR053790">
    <property type="entry name" value="P5CR-like_CS"/>
</dbReference>
<dbReference type="Pfam" id="PF14748">
    <property type="entry name" value="P5CR_dimer"/>
    <property type="match status" value="1"/>
</dbReference>
<dbReference type="Gene3D" id="3.40.50.720">
    <property type="entry name" value="NAD(P)-binding Rossmann-like Domain"/>
    <property type="match status" value="1"/>
</dbReference>
<dbReference type="PIRSF" id="PIRSF000193">
    <property type="entry name" value="Pyrrol-5-carb_rd"/>
    <property type="match status" value="1"/>
</dbReference>
<reference evidence="7" key="1">
    <citation type="submission" date="2020-05" db="EMBL/GenBank/DDBJ databases">
        <authorList>
            <person name="Chiriac C."/>
            <person name="Salcher M."/>
            <person name="Ghai R."/>
            <person name="Kavagutti S V."/>
        </authorList>
    </citation>
    <scope>NUCLEOTIDE SEQUENCE</scope>
</reference>
<feature type="domain" description="Pyrroline-5-carboxylate reductase dimerisation" evidence="5">
    <location>
        <begin position="158"/>
        <end position="262"/>
    </location>
</feature>
<protein>
    <submittedName>
        <fullName evidence="7">Unannotated protein</fullName>
    </submittedName>
</protein>
<dbReference type="HAMAP" id="MF_01925">
    <property type="entry name" value="P5C_reductase"/>
    <property type="match status" value="1"/>
</dbReference>
<dbReference type="AlphaFoldDB" id="A0A6J6P0H2"/>
<accession>A0A6J6P0H2</accession>
<evidence type="ECO:0000313" key="7">
    <source>
        <dbReference type="EMBL" id="CAB4692611.1"/>
    </source>
</evidence>
<evidence type="ECO:0000256" key="3">
    <source>
        <dbReference type="ARBA" id="ARBA00023002"/>
    </source>
</evidence>
<keyword evidence="2" id="KW-0521">NADP</keyword>
<dbReference type="SUPFAM" id="SSF48179">
    <property type="entry name" value="6-phosphogluconate dehydrogenase C-terminal domain-like"/>
    <property type="match status" value="1"/>
</dbReference>
<dbReference type="EMBL" id="CAEZWW010000070">
    <property type="protein sequence ID" value="CAB4672705.1"/>
    <property type="molecule type" value="Genomic_DNA"/>
</dbReference>
<dbReference type="SUPFAM" id="SSF51735">
    <property type="entry name" value="NAD(P)-binding Rossmann-fold domains"/>
    <property type="match status" value="1"/>
</dbReference>
<evidence type="ECO:0000256" key="1">
    <source>
        <dbReference type="ARBA" id="ARBA00005525"/>
    </source>
</evidence>
<dbReference type="InterPro" id="IPR000304">
    <property type="entry name" value="Pyrroline-COOH_reductase"/>
</dbReference>
<organism evidence="7">
    <name type="scientific">freshwater metagenome</name>
    <dbReference type="NCBI Taxonomy" id="449393"/>
    <lineage>
        <taxon>unclassified sequences</taxon>
        <taxon>metagenomes</taxon>
        <taxon>ecological metagenomes</taxon>
    </lineage>
</organism>
<dbReference type="Pfam" id="PF03807">
    <property type="entry name" value="F420_oxidored"/>
    <property type="match status" value="1"/>
</dbReference>
<proteinExistence type="inferred from homology"/>
<dbReference type="FunFam" id="1.10.3730.10:FF:000001">
    <property type="entry name" value="Pyrroline-5-carboxylate reductase"/>
    <property type="match status" value="1"/>
</dbReference>
<feature type="domain" description="Pyrroline-5-carboxylate reductase catalytic N-terminal" evidence="4">
    <location>
        <begin position="3"/>
        <end position="96"/>
    </location>
</feature>
<name>A0A6J6P0H2_9ZZZZ</name>